<dbReference type="Gene3D" id="3.30.470.20">
    <property type="entry name" value="ATP-grasp fold, B domain"/>
    <property type="match status" value="1"/>
</dbReference>
<evidence type="ECO:0000259" key="1">
    <source>
        <dbReference type="PROSITE" id="PS50975"/>
    </source>
</evidence>
<protein>
    <recommendedName>
        <fullName evidence="1">ATP-grasp domain-containing protein</fullName>
    </recommendedName>
</protein>
<evidence type="ECO:0000313" key="2">
    <source>
        <dbReference type="EMBL" id="QHT22747.1"/>
    </source>
</evidence>
<sequence length="304" mass="35624">MIPTLLVINAKGPLHAVLKNTYYDKIKCVRSTEDKGSYNINDHYILCTRVSDYKLYNSLPNNIFNNNLENISILNNKSLFYKYMLEHFPSNIPTVYYYNHNDVTYVNPPPLNEKMIFKPNTGYYGSGIKIIYDFDTNRKEMKNASVSKYIDHTTHYLGHFLVIKGEVLGRTYFQATNPLNYIKQSTITNYKIHETIQYDDTIYDKVFKSLNYSGFVHTDFVVDNDKLIIFEINPFPSTTFIKEKHYFNKFIDKILEYVGTPIMYTKDLSFKKSSNNDTPGNSIRADKKGRSFKMCEICNKKHYL</sequence>
<dbReference type="GO" id="GO:0046872">
    <property type="term" value="F:metal ion binding"/>
    <property type="evidence" value="ECO:0007669"/>
    <property type="project" value="InterPro"/>
</dbReference>
<proteinExistence type="predicted"/>
<dbReference type="InterPro" id="IPR011761">
    <property type="entry name" value="ATP-grasp"/>
</dbReference>
<dbReference type="AlphaFoldDB" id="A0A6C0E0R7"/>
<dbReference type="Pfam" id="PF02655">
    <property type="entry name" value="ATP-grasp_3"/>
    <property type="match status" value="1"/>
</dbReference>
<dbReference type="PROSITE" id="PS50975">
    <property type="entry name" value="ATP_GRASP"/>
    <property type="match status" value="1"/>
</dbReference>
<dbReference type="InterPro" id="IPR003806">
    <property type="entry name" value="ATP-grasp_PylC-type"/>
</dbReference>
<feature type="domain" description="ATP-grasp" evidence="1">
    <location>
        <begin position="205"/>
        <end position="259"/>
    </location>
</feature>
<dbReference type="SUPFAM" id="SSF56059">
    <property type="entry name" value="Glutathione synthetase ATP-binding domain-like"/>
    <property type="match status" value="1"/>
</dbReference>
<dbReference type="EMBL" id="MN739720">
    <property type="protein sequence ID" value="QHT22747.1"/>
    <property type="molecule type" value="Genomic_DNA"/>
</dbReference>
<organism evidence="2">
    <name type="scientific">viral metagenome</name>
    <dbReference type="NCBI Taxonomy" id="1070528"/>
    <lineage>
        <taxon>unclassified sequences</taxon>
        <taxon>metagenomes</taxon>
        <taxon>organismal metagenomes</taxon>
    </lineage>
</organism>
<name>A0A6C0E0R7_9ZZZZ</name>
<accession>A0A6C0E0R7</accession>
<dbReference type="GO" id="GO:0005524">
    <property type="term" value="F:ATP binding"/>
    <property type="evidence" value="ECO:0007669"/>
    <property type="project" value="InterPro"/>
</dbReference>
<reference evidence="2" key="1">
    <citation type="journal article" date="2020" name="Nature">
        <title>Giant virus diversity and host interactions through global metagenomics.</title>
        <authorList>
            <person name="Schulz F."/>
            <person name="Roux S."/>
            <person name="Paez-Espino D."/>
            <person name="Jungbluth S."/>
            <person name="Walsh D.A."/>
            <person name="Denef V.J."/>
            <person name="McMahon K.D."/>
            <person name="Konstantinidis K.T."/>
            <person name="Eloe-Fadrosh E.A."/>
            <person name="Kyrpides N.C."/>
            <person name="Woyke T."/>
        </authorList>
    </citation>
    <scope>NUCLEOTIDE SEQUENCE</scope>
    <source>
        <strain evidence="2">GVMAG-M-3300023179-114</strain>
    </source>
</reference>